<protein>
    <recommendedName>
        <fullName evidence="17 18">Multifunctional fusion protein</fullName>
    </recommendedName>
    <domain>
        <recommendedName>
            <fullName evidence="18">3-hydroxyacyl-[acyl-carrier-protein] dehydratase FabZ</fullName>
            <ecNumber evidence="18">4.2.1.59</ecNumber>
        </recommendedName>
        <alternativeName>
            <fullName evidence="18">(3R)-hydroxymyristoyl-[acyl-carrier-protein] dehydratase</fullName>
        </alternativeName>
        <alternativeName>
            <fullName evidence="18">Beta-hydroxyacyl-ACP dehydratase</fullName>
            <shortName evidence="18">(3R)-hydroxymyristoyl-ACP dehydrase</shortName>
        </alternativeName>
    </domain>
    <domain>
        <recommendedName>
            <fullName evidence="17">UDP-3-O-acyl-N-acetylglucosamine deacetylase</fullName>
            <shortName evidence="17">UDP-3-O-acyl-GlcNAc deacetylase</shortName>
            <ecNumber evidence="17">3.5.1.108</ecNumber>
        </recommendedName>
        <alternativeName>
            <fullName evidence="17">UDP-3-O-[R-3-hydroxymyristoyl]-N-acetylglucosamine deacetylase</fullName>
        </alternativeName>
    </domain>
</protein>
<dbReference type="EMBL" id="VOOS01000003">
    <property type="protein sequence ID" value="TXB65433.1"/>
    <property type="molecule type" value="Genomic_DNA"/>
</dbReference>
<gene>
    <name evidence="18" type="primary">fabZ</name>
    <name evidence="17" type="synonym">lpxC</name>
    <name evidence="19" type="ORF">FRY74_08395</name>
</gene>
<organism evidence="19 20">
    <name type="scientific">Vicingus serpentipes</name>
    <dbReference type="NCBI Taxonomy" id="1926625"/>
    <lineage>
        <taxon>Bacteria</taxon>
        <taxon>Pseudomonadati</taxon>
        <taxon>Bacteroidota</taxon>
        <taxon>Flavobacteriia</taxon>
        <taxon>Flavobacteriales</taxon>
        <taxon>Vicingaceae</taxon>
        <taxon>Vicingus</taxon>
    </lineage>
</organism>
<dbReference type="GO" id="GO:0006633">
    <property type="term" value="P:fatty acid biosynthetic process"/>
    <property type="evidence" value="ECO:0007669"/>
    <property type="project" value="UniProtKB-UniRule"/>
</dbReference>
<evidence type="ECO:0000256" key="8">
    <source>
        <dbReference type="ARBA" id="ARBA00022723"/>
    </source>
</evidence>
<evidence type="ECO:0000256" key="6">
    <source>
        <dbReference type="ARBA" id="ARBA00022516"/>
    </source>
</evidence>
<dbReference type="Pfam" id="PF03331">
    <property type="entry name" value="LpxC"/>
    <property type="match status" value="2"/>
</dbReference>
<keyword evidence="11 17" id="KW-0443">Lipid metabolism</keyword>
<dbReference type="InterPro" id="IPR029069">
    <property type="entry name" value="HotDog_dom_sf"/>
</dbReference>
<dbReference type="PANTHER" id="PTHR33694:SF1">
    <property type="entry name" value="UDP-3-O-ACYL-N-ACETYLGLUCOSAMINE DEACETYLASE 1, MITOCHONDRIAL-RELATED"/>
    <property type="match status" value="1"/>
</dbReference>
<reference evidence="19 20" key="1">
    <citation type="submission" date="2019-08" db="EMBL/GenBank/DDBJ databases">
        <title>Genome of Vicingus serpentipes NCIMB 15042.</title>
        <authorList>
            <person name="Bowman J.P."/>
        </authorList>
    </citation>
    <scope>NUCLEOTIDE SEQUENCE [LARGE SCALE GENOMIC DNA]</scope>
    <source>
        <strain evidence="19 20">NCIMB 15042</strain>
    </source>
</reference>
<dbReference type="HAMAP" id="MF_00406">
    <property type="entry name" value="FabZ"/>
    <property type="match status" value="1"/>
</dbReference>
<evidence type="ECO:0000256" key="11">
    <source>
        <dbReference type="ARBA" id="ARBA00023098"/>
    </source>
</evidence>
<evidence type="ECO:0000256" key="1">
    <source>
        <dbReference type="ARBA" id="ARBA00001947"/>
    </source>
</evidence>
<sequence length="471" mass="52560">MMAKQKTIKSEFSIVGVGLHTGEKVTLTVKPAADNHGFKFKRVDIEGQPIINADADLVVDTSRGTTLEKNGVRVYTTEHVLAALAGLEIDNALMELDGPEMPIMDGSAYPFVQLILEVGIEEQEADKDYFVVTENLTYEDLERHTEMLAVPQDEFRLTVMVDYNSPLLGTQHAHMYHVGEFVEEISKCRTFVFLREIEFLAKNGLIKGGDLDNAIIIADQILPQEKLDEIADLLGKPHIKVEAAGILNNLTLHFQNEPARHKLLDIVGDLALVGKPIKGHILAARPGHKGNVDFARLIKQEIKKQQKQGPQFDLTKDPIYDINDIEKLLPHRYPFLLIDKIIEVDETSIVGVKNITFNEPQFTGHFPGNPVMPGVLQIEAMAQVGGIFALSTVPDPENYMTYFMKIDGVKFKRKVIPGDTLVFQLELLTPIRRGIVHMQGKGYVNGQLAVEAELMAQIVKEKKEELTEAEA</sequence>
<dbReference type="GO" id="GO:0019171">
    <property type="term" value="F:(3R)-hydroxyacyl-[acyl-carrier-protein] dehydratase activity"/>
    <property type="evidence" value="ECO:0007669"/>
    <property type="project" value="UniProtKB-EC"/>
</dbReference>
<dbReference type="SUPFAM" id="SSF54211">
    <property type="entry name" value="Ribosomal protein S5 domain 2-like"/>
    <property type="match status" value="2"/>
</dbReference>
<evidence type="ECO:0000256" key="5">
    <source>
        <dbReference type="ARBA" id="ARBA00022490"/>
    </source>
</evidence>
<evidence type="ECO:0000256" key="2">
    <source>
        <dbReference type="ARBA" id="ARBA00002923"/>
    </source>
</evidence>
<keyword evidence="10 17" id="KW-0862">Zinc</keyword>
<evidence type="ECO:0000256" key="18">
    <source>
        <dbReference type="HAMAP-Rule" id="MF_00406"/>
    </source>
</evidence>
<evidence type="ECO:0000256" key="14">
    <source>
        <dbReference type="ARBA" id="ARBA00025049"/>
    </source>
</evidence>
<dbReference type="GO" id="GO:0005737">
    <property type="term" value="C:cytoplasm"/>
    <property type="evidence" value="ECO:0007669"/>
    <property type="project" value="UniProtKB-SubCell"/>
</dbReference>
<evidence type="ECO:0000256" key="16">
    <source>
        <dbReference type="ARBA" id="ARBA00061355"/>
    </source>
</evidence>
<comment type="caution">
    <text evidence="19">The sequence shown here is derived from an EMBL/GenBank/DDBJ whole genome shotgun (WGS) entry which is preliminary data.</text>
</comment>
<evidence type="ECO:0000256" key="17">
    <source>
        <dbReference type="HAMAP-Rule" id="MF_00388"/>
    </source>
</evidence>
<dbReference type="UniPathway" id="UPA00359">
    <property type="reaction ID" value="UER00478"/>
</dbReference>
<dbReference type="CDD" id="cd01288">
    <property type="entry name" value="FabZ"/>
    <property type="match status" value="1"/>
</dbReference>
<dbReference type="EC" id="4.2.1.59" evidence="18"/>
<dbReference type="Proteomes" id="UP000321721">
    <property type="component" value="Unassembled WGS sequence"/>
</dbReference>
<dbReference type="InterPro" id="IPR011334">
    <property type="entry name" value="UDP-acyl_GlcNac_deAcase_C"/>
</dbReference>
<dbReference type="InterPro" id="IPR020568">
    <property type="entry name" value="Ribosomal_Su5_D2-typ_SF"/>
</dbReference>
<keyword evidence="7 17" id="KW-0441">Lipid A biosynthesis</keyword>
<dbReference type="InterPro" id="IPR015870">
    <property type="entry name" value="UDP-acyl_N-AcGlcN_deAcase_N"/>
</dbReference>
<comment type="subcellular location">
    <subcellularLocation>
        <location evidence="3 18">Cytoplasm</location>
    </subcellularLocation>
</comment>
<dbReference type="GO" id="GO:0009245">
    <property type="term" value="P:lipid A biosynthetic process"/>
    <property type="evidence" value="ECO:0007669"/>
    <property type="project" value="UniProtKB-UniRule"/>
</dbReference>
<dbReference type="NCBIfam" id="NF000582">
    <property type="entry name" value="PRK00006.1"/>
    <property type="match status" value="1"/>
</dbReference>
<comment type="similarity">
    <text evidence="16">In the C-terminal section; belongs to the thioester dehydratase family.</text>
</comment>
<dbReference type="FunFam" id="3.10.129.10:FF:000001">
    <property type="entry name" value="3-hydroxyacyl-[acyl-carrier-protein] dehydratase FabZ"/>
    <property type="match status" value="1"/>
</dbReference>
<evidence type="ECO:0000256" key="4">
    <source>
        <dbReference type="ARBA" id="ARBA00005002"/>
    </source>
</evidence>
<dbReference type="HAMAP" id="MF_00388">
    <property type="entry name" value="LpxC"/>
    <property type="match status" value="1"/>
</dbReference>
<dbReference type="GO" id="GO:0103117">
    <property type="term" value="F:UDP-3-O-acyl-N-acetylglucosamine deacetylase activity"/>
    <property type="evidence" value="ECO:0007669"/>
    <property type="project" value="UniProtKB-UniRule"/>
</dbReference>
<dbReference type="Pfam" id="PF07977">
    <property type="entry name" value="FabA"/>
    <property type="match status" value="1"/>
</dbReference>
<evidence type="ECO:0000313" key="19">
    <source>
        <dbReference type="EMBL" id="TXB65433.1"/>
    </source>
</evidence>
<keyword evidence="6 17" id="KW-0444">Lipid biosynthesis</keyword>
<comment type="similarity">
    <text evidence="15">In the N-terminal section; belongs to the LpxC family.</text>
</comment>
<dbReference type="NCBIfam" id="NF009667">
    <property type="entry name" value="PRK13188.1"/>
    <property type="match status" value="1"/>
</dbReference>
<keyword evidence="8 17" id="KW-0479">Metal-binding</keyword>
<comment type="similarity">
    <text evidence="17">Belongs to the LpxC family.</text>
</comment>
<accession>A0A5C6RT44</accession>
<dbReference type="InterPro" id="IPR013114">
    <property type="entry name" value="FabA_FabZ"/>
</dbReference>
<evidence type="ECO:0000256" key="15">
    <source>
        <dbReference type="ARBA" id="ARBA00061221"/>
    </source>
</evidence>
<dbReference type="PANTHER" id="PTHR33694">
    <property type="entry name" value="UDP-3-O-ACYL-N-ACETYLGLUCOSAMINE DEACETYLASE 1, MITOCHONDRIAL-RELATED"/>
    <property type="match status" value="1"/>
</dbReference>
<comment type="similarity">
    <text evidence="18">Belongs to the thioester dehydratase family. FabZ subfamily.</text>
</comment>
<dbReference type="OrthoDB" id="9772788at2"/>
<keyword evidence="12 18" id="KW-0456">Lyase</keyword>
<comment type="pathway">
    <text evidence="4 17">Glycolipid biosynthesis; lipid IV(A) biosynthesis; lipid IV(A) from (3R)-3-hydroxytetradecanoyl-[acyl-carrier-protein] and UDP-N-acetyl-alpha-D-glucosamine: step 2/6.</text>
</comment>
<dbReference type="AlphaFoldDB" id="A0A5C6RT44"/>
<evidence type="ECO:0000256" key="12">
    <source>
        <dbReference type="ARBA" id="ARBA00023239"/>
    </source>
</evidence>
<dbReference type="InterPro" id="IPR010084">
    <property type="entry name" value="FabZ"/>
</dbReference>
<dbReference type="Gene3D" id="3.30.1700.10">
    <property type="entry name" value="lpxc deacetylase, domain 2"/>
    <property type="match status" value="1"/>
</dbReference>
<proteinExistence type="inferred from homology"/>
<feature type="binding site" evidence="17">
    <location>
        <position position="261"/>
    </location>
    <ligand>
        <name>Zn(2+)</name>
        <dbReference type="ChEBI" id="CHEBI:29105"/>
    </ligand>
</feature>
<dbReference type="NCBIfam" id="TIGR00325">
    <property type="entry name" value="lpxC"/>
    <property type="match status" value="1"/>
</dbReference>
<dbReference type="GO" id="GO:0016020">
    <property type="term" value="C:membrane"/>
    <property type="evidence" value="ECO:0007669"/>
    <property type="project" value="GOC"/>
</dbReference>
<comment type="catalytic activity">
    <reaction evidence="18">
        <text>a (3R)-hydroxyacyl-[ACP] = a (2E)-enoyl-[ACP] + H2O</text>
        <dbReference type="Rhea" id="RHEA:13097"/>
        <dbReference type="Rhea" id="RHEA-COMP:9925"/>
        <dbReference type="Rhea" id="RHEA-COMP:9945"/>
        <dbReference type="ChEBI" id="CHEBI:15377"/>
        <dbReference type="ChEBI" id="CHEBI:78784"/>
        <dbReference type="ChEBI" id="CHEBI:78827"/>
        <dbReference type="EC" id="4.2.1.59"/>
    </reaction>
</comment>
<feature type="active site" evidence="18">
    <location>
        <position position="365"/>
    </location>
</feature>
<dbReference type="InterPro" id="IPR004463">
    <property type="entry name" value="UDP-acyl_GlcNac_deAcase"/>
</dbReference>
<evidence type="ECO:0000256" key="13">
    <source>
        <dbReference type="ARBA" id="ARBA00024535"/>
    </source>
</evidence>
<evidence type="ECO:0000256" key="9">
    <source>
        <dbReference type="ARBA" id="ARBA00022801"/>
    </source>
</evidence>
<evidence type="ECO:0000256" key="3">
    <source>
        <dbReference type="ARBA" id="ARBA00004496"/>
    </source>
</evidence>
<comment type="catalytic activity">
    <reaction evidence="13 17">
        <text>a UDP-3-O-[(3R)-3-hydroxyacyl]-N-acetyl-alpha-D-glucosamine + H2O = a UDP-3-O-[(3R)-3-hydroxyacyl]-alpha-D-glucosamine + acetate</text>
        <dbReference type="Rhea" id="RHEA:67816"/>
        <dbReference type="ChEBI" id="CHEBI:15377"/>
        <dbReference type="ChEBI" id="CHEBI:30089"/>
        <dbReference type="ChEBI" id="CHEBI:137740"/>
        <dbReference type="ChEBI" id="CHEBI:173225"/>
        <dbReference type="EC" id="3.5.1.108"/>
    </reaction>
</comment>
<name>A0A5C6RT44_9FLAO</name>
<comment type="function">
    <text evidence="14 18">Involved in unsaturated fatty acids biosynthesis. Catalyzes the dehydration of short chain beta-hydroxyacyl-ACPs and long chain saturated and unsaturated beta-hydroxyacyl-ACPs.</text>
</comment>
<dbReference type="Gene3D" id="3.10.129.10">
    <property type="entry name" value="Hotdog Thioesterase"/>
    <property type="match status" value="1"/>
</dbReference>
<feature type="active site" description="Proton donor" evidence="17">
    <location>
        <position position="288"/>
    </location>
</feature>
<dbReference type="GO" id="GO:0046872">
    <property type="term" value="F:metal ion binding"/>
    <property type="evidence" value="ECO:0007669"/>
    <property type="project" value="UniProtKB-KW"/>
</dbReference>
<keyword evidence="9 17" id="KW-0378">Hydrolase</keyword>
<comment type="cofactor">
    <cofactor evidence="1 17">
        <name>Zn(2+)</name>
        <dbReference type="ChEBI" id="CHEBI:29105"/>
    </cofactor>
</comment>
<dbReference type="NCBIfam" id="TIGR01750">
    <property type="entry name" value="fabZ"/>
    <property type="match status" value="1"/>
</dbReference>
<dbReference type="SUPFAM" id="SSF54637">
    <property type="entry name" value="Thioesterase/thiol ester dehydrase-isomerase"/>
    <property type="match status" value="1"/>
</dbReference>
<evidence type="ECO:0000313" key="20">
    <source>
        <dbReference type="Proteomes" id="UP000321721"/>
    </source>
</evidence>
<evidence type="ECO:0000256" key="10">
    <source>
        <dbReference type="ARBA" id="ARBA00022833"/>
    </source>
</evidence>
<keyword evidence="20" id="KW-1185">Reference proteome</keyword>
<dbReference type="EC" id="3.5.1.108" evidence="17"/>
<keyword evidence="5 18" id="KW-0963">Cytoplasm</keyword>
<comment type="function">
    <text evidence="2 17">Catalyzes the hydrolysis of UDP-3-O-myristoyl-N-acetylglucosamine to form UDP-3-O-myristoylglucosamine and acetate, the committed step in lipid A biosynthesis.</text>
</comment>
<feature type="binding site" evidence="17">
    <location>
        <position position="265"/>
    </location>
    <ligand>
        <name>Zn(2+)</name>
        <dbReference type="ChEBI" id="CHEBI:29105"/>
    </ligand>
</feature>
<dbReference type="Gene3D" id="3.30.230.20">
    <property type="entry name" value="lpxc deacetylase, domain 1"/>
    <property type="match status" value="1"/>
</dbReference>
<evidence type="ECO:0000256" key="7">
    <source>
        <dbReference type="ARBA" id="ARBA00022556"/>
    </source>
</evidence>
<feature type="binding site" evidence="17">
    <location>
        <position position="79"/>
    </location>
    <ligand>
        <name>Zn(2+)</name>
        <dbReference type="ChEBI" id="CHEBI:29105"/>
    </ligand>
</feature>